<dbReference type="InterPro" id="IPR033760">
    <property type="entry name" value="Integrin_beta_N"/>
</dbReference>
<dbReference type="PROSITE" id="PS51257">
    <property type="entry name" value="PROKAR_LIPOPROTEIN"/>
    <property type="match status" value="1"/>
</dbReference>
<feature type="disulfide bond" evidence="14">
    <location>
        <begin position="660"/>
        <end position="735"/>
    </location>
</feature>
<dbReference type="GO" id="GO:0032991">
    <property type="term" value="C:protein-containing complex"/>
    <property type="evidence" value="ECO:0007669"/>
    <property type="project" value="UniProtKB-ARBA"/>
</dbReference>
<feature type="disulfide bond" evidence="14">
    <location>
        <begin position="469"/>
        <end position="473"/>
    </location>
</feature>
<name>A0ABD0SPT3_LOXSC</name>
<feature type="disulfide bond" evidence="14">
    <location>
        <begin position="263"/>
        <end position="304"/>
    </location>
</feature>
<dbReference type="AlphaFoldDB" id="A0ABD0SPT3"/>
<keyword evidence="11 16" id="KW-0472">Membrane</keyword>
<comment type="subcellular location">
    <subcellularLocation>
        <location evidence="1 15">Cell membrane</location>
        <topology evidence="1 15">Single-pass type I membrane protein</topology>
    </subcellularLocation>
</comment>
<feature type="disulfide bond" evidence="14">
    <location>
        <begin position="654"/>
        <end position="663"/>
    </location>
</feature>
<protein>
    <recommendedName>
        <fullName evidence="15">Integrin beta</fullName>
    </recommendedName>
</protein>
<feature type="disulfide bond" evidence="14">
    <location>
        <begin position="559"/>
        <end position="562"/>
    </location>
</feature>
<dbReference type="Gene3D" id="3.30.1680.10">
    <property type="entry name" value="ligand-binding face of the semaphorins, domain 2"/>
    <property type="match status" value="1"/>
</dbReference>
<dbReference type="InterPro" id="IPR057073">
    <property type="entry name" value="EGF_integrin_2"/>
</dbReference>
<keyword evidence="6 17" id="KW-0732">Signal</keyword>
<feature type="disulfide bond" evidence="14">
    <location>
        <begin position="406"/>
        <end position="419"/>
    </location>
</feature>
<dbReference type="GO" id="GO:0007157">
    <property type="term" value="P:heterophilic cell-cell adhesion via plasma membrane cell adhesion molecules"/>
    <property type="evidence" value="ECO:0007669"/>
    <property type="project" value="UniProtKB-ARBA"/>
</dbReference>
<dbReference type="Gene3D" id="1.20.5.100">
    <property type="entry name" value="Cytochrome c1, transmembrane anchor, C-terminal"/>
    <property type="match status" value="1"/>
</dbReference>
<keyword evidence="5 15" id="KW-0812">Transmembrane</keyword>
<dbReference type="Gene3D" id="2.60.40.1510">
    <property type="entry name" value="ntegrin, alpha v. Chain A, domain 3"/>
    <property type="match status" value="1"/>
</dbReference>
<evidence type="ECO:0000259" key="18">
    <source>
        <dbReference type="PROSITE" id="PS50234"/>
    </source>
</evidence>
<dbReference type="Pfam" id="PF00362">
    <property type="entry name" value="Integrin_beta"/>
    <property type="match status" value="1"/>
</dbReference>
<dbReference type="InterPro" id="IPR002035">
    <property type="entry name" value="VWF_A"/>
</dbReference>
<dbReference type="InterPro" id="IPR002369">
    <property type="entry name" value="Integrin_bsu_VWA"/>
</dbReference>
<accession>A0ABD0SPT3</accession>
<keyword evidence="12 14" id="KW-1015">Disulfide bond</keyword>
<evidence type="ECO:0000256" key="9">
    <source>
        <dbReference type="ARBA" id="ARBA00022989"/>
    </source>
</evidence>
<feature type="disulfide bond" evidence="14">
    <location>
        <begin position="543"/>
        <end position="572"/>
    </location>
</feature>
<dbReference type="PRINTS" id="PR01186">
    <property type="entry name" value="INTEGRINB"/>
</dbReference>
<feature type="disulfide bond" evidence="14">
    <location>
        <begin position="47"/>
        <end position="80"/>
    </location>
</feature>
<evidence type="ECO:0000256" key="2">
    <source>
        <dbReference type="ARBA" id="ARBA00007449"/>
    </source>
</evidence>
<dbReference type="SUPFAM" id="SSF103575">
    <property type="entry name" value="Plexin repeat"/>
    <property type="match status" value="1"/>
</dbReference>
<proteinExistence type="inferred from homology"/>
<dbReference type="SUPFAM" id="SSF69179">
    <property type="entry name" value="Integrin domains"/>
    <property type="match status" value="1"/>
</dbReference>
<feature type="disulfide bond" evidence="14">
    <location>
        <begin position="44"/>
        <end position="54"/>
    </location>
</feature>
<feature type="disulfide bond" evidence="14">
    <location>
        <begin position="548"/>
        <end position="557"/>
    </location>
</feature>
<feature type="disulfide bond" evidence="14">
    <location>
        <begin position="498"/>
        <end position="507"/>
    </location>
</feature>
<organism evidence="19 20">
    <name type="scientific">Loxostege sticticalis</name>
    <name type="common">Beet webworm moth</name>
    <dbReference type="NCBI Taxonomy" id="481309"/>
    <lineage>
        <taxon>Eukaryota</taxon>
        <taxon>Metazoa</taxon>
        <taxon>Ecdysozoa</taxon>
        <taxon>Arthropoda</taxon>
        <taxon>Hexapoda</taxon>
        <taxon>Insecta</taxon>
        <taxon>Pterygota</taxon>
        <taxon>Neoptera</taxon>
        <taxon>Endopterygota</taxon>
        <taxon>Lepidoptera</taxon>
        <taxon>Glossata</taxon>
        <taxon>Ditrysia</taxon>
        <taxon>Pyraloidea</taxon>
        <taxon>Crambidae</taxon>
        <taxon>Pyraustinae</taxon>
        <taxon>Loxostege</taxon>
    </lineage>
</organism>
<keyword evidence="13" id="KW-0325">Glycoprotein</keyword>
<feature type="disulfide bond" evidence="14">
    <location>
        <begin position="582"/>
        <end position="614"/>
    </location>
</feature>
<feature type="disulfide bond" evidence="14">
    <location>
        <begin position="627"/>
        <end position="643"/>
    </location>
</feature>
<comment type="caution">
    <text evidence="19">The sequence shown here is derived from an EMBL/GenBank/DDBJ whole genome shotgun (WGS) entry which is preliminary data.</text>
</comment>
<dbReference type="FunFam" id="3.40.50.410:FF:000002">
    <property type="entry name" value="Integrin beta"/>
    <property type="match status" value="1"/>
</dbReference>
<evidence type="ECO:0000256" key="5">
    <source>
        <dbReference type="ARBA" id="ARBA00022692"/>
    </source>
</evidence>
<keyword evidence="9 16" id="KW-1133">Transmembrane helix</keyword>
<dbReference type="PIRSF" id="PIRSF002512">
    <property type="entry name" value="Integrin_B"/>
    <property type="match status" value="1"/>
</dbReference>
<evidence type="ECO:0000256" key="7">
    <source>
        <dbReference type="ARBA" id="ARBA00022737"/>
    </source>
</evidence>
<dbReference type="Proteomes" id="UP001549921">
    <property type="component" value="Unassembled WGS sequence"/>
</dbReference>
<dbReference type="SUPFAM" id="SSF53300">
    <property type="entry name" value="vWA-like"/>
    <property type="match status" value="1"/>
</dbReference>
<feature type="signal peptide" evidence="17">
    <location>
        <begin position="1"/>
        <end position="28"/>
    </location>
</feature>
<dbReference type="GO" id="GO:0007229">
    <property type="term" value="P:integrin-mediated signaling pathway"/>
    <property type="evidence" value="ECO:0007669"/>
    <property type="project" value="UniProtKB-KW"/>
</dbReference>
<dbReference type="PANTHER" id="PTHR10082">
    <property type="entry name" value="INTEGRIN BETA SUBUNIT"/>
    <property type="match status" value="1"/>
</dbReference>
<dbReference type="InterPro" id="IPR057243">
    <property type="entry name" value="Integrin_I-EGF_CS"/>
</dbReference>
<dbReference type="PROSITE" id="PS00243">
    <property type="entry name" value="I_EGF_1"/>
    <property type="match status" value="2"/>
</dbReference>
<dbReference type="InterPro" id="IPR032695">
    <property type="entry name" value="Integrin_dom_sf"/>
</dbReference>
<dbReference type="Pfam" id="PF17205">
    <property type="entry name" value="PSI_integrin"/>
    <property type="match status" value="1"/>
</dbReference>
<keyword evidence="10 15" id="KW-0401">Integrin</keyword>
<reference evidence="19 20" key="1">
    <citation type="submission" date="2024-06" db="EMBL/GenBank/DDBJ databases">
        <title>A chromosome-level genome assembly of beet webworm, Loxostege sticticalis.</title>
        <authorList>
            <person name="Zhang Y."/>
        </authorList>
    </citation>
    <scope>NUCLEOTIDE SEQUENCE [LARGE SCALE GENOMIC DNA]</scope>
    <source>
        <strain evidence="19">AQ028</strain>
        <tissue evidence="19">Male pupae</tissue>
    </source>
</reference>
<evidence type="ECO:0000256" key="8">
    <source>
        <dbReference type="ARBA" id="ARBA00022889"/>
    </source>
</evidence>
<feature type="chain" id="PRO_5044785372" description="Integrin beta" evidence="17">
    <location>
        <begin position="29"/>
        <end position="819"/>
    </location>
</feature>
<evidence type="ECO:0000256" key="12">
    <source>
        <dbReference type="ARBA" id="ARBA00023157"/>
    </source>
</evidence>
<evidence type="ECO:0000256" key="13">
    <source>
        <dbReference type="ARBA" id="ARBA00023180"/>
    </source>
</evidence>
<evidence type="ECO:0000313" key="20">
    <source>
        <dbReference type="Proteomes" id="UP001549921"/>
    </source>
</evidence>
<sequence length="819" mass="89679">MRTISIMFPNVFCFVLVLVSIGCANGQAEQRLLNKLACIDNEECGACLSAAPHCRWCADPYYSSAAPRCNDDESLVQSGCSQGMIQRPALPVWEVVANNSLQDVLPDSLENVVQIQPQKLRISLKPRETRKVQFSYRPAKNYPLDLYYLMDLTWSMKDDKETLVTLGDDLSVTLKNLTDNFRLGFGSFADKPLMPFISMDAKRRANPCAMEEHQCEATYNYRHHLSLTDQVQEFIKNVNTSAVTANLDNAEGQLDALVQAIACGERVGWSTHSRKIVILLTDGSIHTAGDGKLAGATRKNDGECHLDDNGYYADSVIFDYPSIEQVYRLLDKHKVNVIFAVTDSVKSYYDNLHQLLEDFTYVAKLESDSSNILKLVKMGYEDIASVVDFEDDSSLGPVKIHYFTDCGVNGGSLMETTRCTGVEYGMTLNYEAHISLDSCPEYKKMTQTIRIAESQLGQDSLTVEVEIQCGCDCEGDLVKDMSLTCPTNSHLVCGVCQCNKGWSGPQCDCSIENEAASAALVAQCREPNATRSRVCSGAGECVCGKCDCDPGYSGRYCHCKACERSIENGVECGGVGRGTCICGQCACADGWGGAACDCPDRTDSCVAPASDLICSGHGECVCGKCQCSARKDADGIKYTGAFCETCATCENPLCMTAEPCVVCHLNSSCVDVCSIGPVNYTVSERLDGNELLKNGEISCILRRDKDGQECEYKYTYTAATSSLVAMEIVIRSVECYQPTGARLMTSGLVIMAIVVAAGLVVILAVKSGQIVSDRRAYAKFVKEAQESRRNMQMQEMNPLYISPISEFKMPEAYPRDKND</sequence>
<dbReference type="SMART" id="SM00187">
    <property type="entry name" value="INB"/>
    <property type="match status" value="1"/>
</dbReference>
<gene>
    <name evidence="19" type="ORF">ABMA28_005255</name>
</gene>
<feature type="disulfide bond" evidence="14">
    <location>
        <begin position="541"/>
        <end position="546"/>
    </location>
</feature>
<dbReference type="Pfam" id="PF23105">
    <property type="entry name" value="EGF_integrin"/>
    <property type="match status" value="2"/>
</dbReference>
<evidence type="ECO:0000256" key="3">
    <source>
        <dbReference type="ARBA" id="ARBA00022475"/>
    </source>
</evidence>
<evidence type="ECO:0000313" key="19">
    <source>
        <dbReference type="EMBL" id="KAL0821848.1"/>
    </source>
</evidence>
<dbReference type="Gene3D" id="3.40.50.410">
    <property type="entry name" value="von Willebrand factor, type A domain"/>
    <property type="match status" value="1"/>
</dbReference>
<feature type="disulfide bond" evidence="14">
    <location>
        <begin position="580"/>
        <end position="585"/>
    </location>
</feature>
<keyword evidence="7" id="KW-0677">Repeat</keyword>
<evidence type="ECO:0000256" key="6">
    <source>
        <dbReference type="ARBA" id="ARBA00022729"/>
    </source>
</evidence>
<dbReference type="Gene3D" id="2.170.300.10">
    <property type="entry name" value="Tie2 ligand-binding domain superfamily"/>
    <property type="match status" value="1"/>
</dbReference>
<feature type="disulfide bond" evidence="14">
    <location>
        <begin position="57"/>
        <end position="69"/>
    </location>
</feature>
<dbReference type="EMBL" id="JBEDNZ010000017">
    <property type="protein sequence ID" value="KAL0821848.1"/>
    <property type="molecule type" value="Genomic_DNA"/>
</dbReference>
<feature type="domain" description="VWFA" evidence="18">
    <location>
        <begin position="145"/>
        <end position="359"/>
    </location>
</feature>
<keyword evidence="8 15" id="KW-0130">Cell adhesion</keyword>
<dbReference type="PROSITE" id="PS52047">
    <property type="entry name" value="I_EGF_2"/>
    <property type="match status" value="2"/>
</dbReference>
<feature type="transmembrane region" description="Helical" evidence="16">
    <location>
        <begin position="743"/>
        <end position="765"/>
    </location>
</feature>
<dbReference type="PROSITE" id="PS50234">
    <property type="entry name" value="VWFA"/>
    <property type="match status" value="1"/>
</dbReference>
<evidence type="ECO:0000256" key="10">
    <source>
        <dbReference type="ARBA" id="ARBA00023037"/>
    </source>
</evidence>
<evidence type="ECO:0000256" key="4">
    <source>
        <dbReference type="ARBA" id="ARBA00022536"/>
    </source>
</evidence>
<feature type="disulfide bond" evidence="14">
    <location>
        <begin position="598"/>
        <end position="605"/>
    </location>
</feature>
<dbReference type="Gene3D" id="2.10.25.10">
    <property type="entry name" value="Laminin"/>
    <property type="match status" value="1"/>
</dbReference>
<dbReference type="InterPro" id="IPR015812">
    <property type="entry name" value="Integrin_bsu"/>
</dbReference>
<comment type="similarity">
    <text evidence="2 15">Belongs to the integrin beta chain family.</text>
</comment>
<evidence type="ECO:0000256" key="11">
    <source>
        <dbReference type="ARBA" id="ARBA00023136"/>
    </source>
</evidence>
<evidence type="ECO:0000256" key="16">
    <source>
        <dbReference type="SAM" id="Phobius"/>
    </source>
</evidence>
<dbReference type="InterPro" id="IPR036465">
    <property type="entry name" value="vWFA_dom_sf"/>
</dbReference>
<evidence type="ECO:0000256" key="14">
    <source>
        <dbReference type="PIRSR" id="PIRSR002512-1"/>
    </source>
</evidence>
<feature type="disulfide bond" evidence="14">
    <location>
        <begin position="208"/>
        <end position="215"/>
    </location>
</feature>
<evidence type="ECO:0000256" key="17">
    <source>
        <dbReference type="SAM" id="SignalP"/>
    </source>
</evidence>
<evidence type="ECO:0000256" key="1">
    <source>
        <dbReference type="ARBA" id="ARBA00004251"/>
    </source>
</evidence>
<dbReference type="GO" id="GO:0005886">
    <property type="term" value="C:plasma membrane"/>
    <property type="evidence" value="ECO:0007669"/>
    <property type="project" value="UniProtKB-SubCell"/>
</dbReference>
<feature type="disulfide bond" evidence="14">
    <location>
        <begin position="620"/>
        <end position="625"/>
    </location>
</feature>
<dbReference type="PANTHER" id="PTHR10082:SF59">
    <property type="entry name" value="INTEGRIN BETA-NU"/>
    <property type="match status" value="1"/>
</dbReference>
<feature type="disulfide bond" evidence="14">
    <location>
        <begin position="587"/>
        <end position="596"/>
    </location>
</feature>
<keyword evidence="4" id="KW-0245">EGF-like domain</keyword>
<keyword evidence="3" id="KW-1003">Cell membrane</keyword>
<feature type="disulfide bond" evidence="14">
    <location>
        <begin position="493"/>
        <end position="535"/>
    </location>
</feature>
<evidence type="ECO:0000256" key="15">
    <source>
        <dbReference type="RuleBase" id="RU000633"/>
    </source>
</evidence>